<keyword evidence="1" id="KW-0732">Signal</keyword>
<dbReference type="EMBL" id="SPRC01000046">
    <property type="protein sequence ID" value="TIB76426.1"/>
    <property type="molecule type" value="Genomic_DNA"/>
</dbReference>
<evidence type="ECO:0000313" key="3">
    <source>
        <dbReference type="Proteomes" id="UP000310685"/>
    </source>
</evidence>
<evidence type="ECO:0000256" key="1">
    <source>
        <dbReference type="SAM" id="SignalP"/>
    </source>
</evidence>
<reference evidence="2 3" key="1">
    <citation type="submission" date="2019-03" db="EMBL/GenBank/DDBJ databases">
        <title>Sequencing 25 genomes of Wallemia mellicola.</title>
        <authorList>
            <person name="Gostincar C."/>
        </authorList>
    </citation>
    <scope>NUCLEOTIDE SEQUENCE [LARGE SCALE GENOMIC DNA]</scope>
    <source>
        <strain evidence="2 3">EXF-6152</strain>
    </source>
</reference>
<evidence type="ECO:0000313" key="2">
    <source>
        <dbReference type="EMBL" id="TIB76426.1"/>
    </source>
</evidence>
<name>A0A4T0SGU7_9BASI</name>
<protein>
    <submittedName>
        <fullName evidence="2">Uncharacterized protein</fullName>
    </submittedName>
</protein>
<feature type="signal peptide" evidence="1">
    <location>
        <begin position="1"/>
        <end position="25"/>
    </location>
</feature>
<dbReference type="AlphaFoldDB" id="A0A4T0SGU7"/>
<dbReference type="Pfam" id="PF19373">
    <property type="entry name" value="DUF5948"/>
    <property type="match status" value="1"/>
</dbReference>
<organism evidence="2 3">
    <name type="scientific">Wallemia mellicola</name>
    <dbReference type="NCBI Taxonomy" id="1708541"/>
    <lineage>
        <taxon>Eukaryota</taxon>
        <taxon>Fungi</taxon>
        <taxon>Dikarya</taxon>
        <taxon>Basidiomycota</taxon>
        <taxon>Wallemiomycotina</taxon>
        <taxon>Wallemiomycetes</taxon>
        <taxon>Wallemiales</taxon>
        <taxon>Wallemiaceae</taxon>
        <taxon>Wallemia</taxon>
    </lineage>
</organism>
<dbReference type="Proteomes" id="UP000310685">
    <property type="component" value="Unassembled WGS sequence"/>
</dbReference>
<sequence length="97" mass="10843">MKLSVFSTICVVPFAILALINSASADHIGGCTKSDNSYAPYWTKECCRIAADQYSIPYGYSEKYGDCRSSITADNRLNGKMFSKWIWDTTANRVLQI</sequence>
<dbReference type="InterPro" id="IPR045992">
    <property type="entry name" value="DUF5948"/>
</dbReference>
<proteinExistence type="predicted"/>
<accession>A0A4T0SGU7</accession>
<comment type="caution">
    <text evidence="2">The sequence shown here is derived from an EMBL/GenBank/DDBJ whole genome shotgun (WGS) entry which is preliminary data.</text>
</comment>
<gene>
    <name evidence="2" type="ORF">E3Q22_03546</name>
</gene>
<feature type="chain" id="PRO_5030101742" evidence="1">
    <location>
        <begin position="26"/>
        <end position="97"/>
    </location>
</feature>